<accession>A0A0D0D7Z1</accession>
<reference evidence="2" key="2">
    <citation type="submission" date="2015-01" db="EMBL/GenBank/DDBJ databases">
        <title>Evolutionary Origins and Diversification of the Mycorrhizal Mutualists.</title>
        <authorList>
            <consortium name="DOE Joint Genome Institute"/>
            <consortium name="Mycorrhizal Genomics Consortium"/>
            <person name="Kohler A."/>
            <person name="Kuo A."/>
            <person name="Nagy L.G."/>
            <person name="Floudas D."/>
            <person name="Copeland A."/>
            <person name="Barry K.W."/>
            <person name="Cichocki N."/>
            <person name="Veneault-Fourrey C."/>
            <person name="LaButti K."/>
            <person name="Lindquist E.A."/>
            <person name="Lipzen A."/>
            <person name="Lundell T."/>
            <person name="Morin E."/>
            <person name="Murat C."/>
            <person name="Riley R."/>
            <person name="Ohm R."/>
            <person name="Sun H."/>
            <person name="Tunlid A."/>
            <person name="Henrissat B."/>
            <person name="Grigoriev I.V."/>
            <person name="Hibbett D.S."/>
            <person name="Martin F."/>
        </authorList>
    </citation>
    <scope>NUCLEOTIDE SEQUENCE [LARGE SCALE GENOMIC DNA]</scope>
    <source>
        <strain evidence="2">Ve08.2h10</strain>
    </source>
</reference>
<keyword evidence="2" id="KW-1185">Reference proteome</keyword>
<dbReference type="HOGENOM" id="CLU_2813153_0_0_1"/>
<proteinExistence type="predicted"/>
<dbReference type="Proteomes" id="UP000054538">
    <property type="component" value="Unassembled WGS sequence"/>
</dbReference>
<evidence type="ECO:0000313" key="1">
    <source>
        <dbReference type="EMBL" id="KIK73165.1"/>
    </source>
</evidence>
<sequence length="67" mass="7449">MTSMDPRDVLVEVILSSTLESLQKIAHDMIGGQLPHDFLATLSDTDRSFHTFFSSEHPLQCSMAVTL</sequence>
<name>A0A0D0D7Z1_9AGAM</name>
<dbReference type="AlphaFoldDB" id="A0A0D0D7Z1"/>
<dbReference type="EMBL" id="KN830028">
    <property type="protein sequence ID" value="KIK73165.1"/>
    <property type="molecule type" value="Genomic_DNA"/>
</dbReference>
<organism evidence="1 2">
    <name type="scientific">Paxillus rubicundulus Ve08.2h10</name>
    <dbReference type="NCBI Taxonomy" id="930991"/>
    <lineage>
        <taxon>Eukaryota</taxon>
        <taxon>Fungi</taxon>
        <taxon>Dikarya</taxon>
        <taxon>Basidiomycota</taxon>
        <taxon>Agaricomycotina</taxon>
        <taxon>Agaricomycetes</taxon>
        <taxon>Agaricomycetidae</taxon>
        <taxon>Boletales</taxon>
        <taxon>Paxilineae</taxon>
        <taxon>Paxillaceae</taxon>
        <taxon>Paxillus</taxon>
    </lineage>
</organism>
<gene>
    <name evidence="1" type="ORF">PAXRUDRAFT_21147</name>
</gene>
<dbReference type="InParanoid" id="A0A0D0D7Z1"/>
<reference evidence="1 2" key="1">
    <citation type="submission" date="2014-04" db="EMBL/GenBank/DDBJ databases">
        <authorList>
            <consortium name="DOE Joint Genome Institute"/>
            <person name="Kuo A."/>
            <person name="Kohler A."/>
            <person name="Jargeat P."/>
            <person name="Nagy L.G."/>
            <person name="Floudas D."/>
            <person name="Copeland A."/>
            <person name="Barry K.W."/>
            <person name="Cichocki N."/>
            <person name="Veneault-Fourrey C."/>
            <person name="LaButti K."/>
            <person name="Lindquist E.A."/>
            <person name="Lipzen A."/>
            <person name="Lundell T."/>
            <person name="Morin E."/>
            <person name="Murat C."/>
            <person name="Sun H."/>
            <person name="Tunlid A."/>
            <person name="Henrissat B."/>
            <person name="Grigoriev I.V."/>
            <person name="Hibbett D.S."/>
            <person name="Martin F."/>
            <person name="Nordberg H.P."/>
            <person name="Cantor M.N."/>
            <person name="Hua S.X."/>
        </authorList>
    </citation>
    <scope>NUCLEOTIDE SEQUENCE [LARGE SCALE GENOMIC DNA]</scope>
    <source>
        <strain evidence="1 2">Ve08.2h10</strain>
    </source>
</reference>
<protein>
    <submittedName>
        <fullName evidence="1">Unplaced genomic scaffold scaffold_5206, whole genome shotgun sequence</fullName>
    </submittedName>
</protein>
<evidence type="ECO:0000313" key="2">
    <source>
        <dbReference type="Proteomes" id="UP000054538"/>
    </source>
</evidence>